<dbReference type="OrthoDB" id="261426at2759"/>
<evidence type="ECO:0000259" key="4">
    <source>
        <dbReference type="PROSITE" id="PS50970"/>
    </source>
</evidence>
<sequence length="642" mass="70590">MESKRVDILAGGMMHELFRRGLPNDRNMLSASAVVSPAHHHMVMKAHEDFLKAGATMIVTNNYYVTPGLGFTPDEIREYSQTAGKLATDARARVNREGVQILGSLPPLMHSFRSDRTIDRQKGLDMYLLIGEALLPSVDMFLAETMSSLAEAKIAFEGVQPLQKQVMVSFALNSTGQLRSGEDVAESVKSLIEFCSGRKEMHPGEAEDKTNLLCGILFNCSQPEDISKALNHLKANPDLMDSLKQHGIRIGGYGDHISPNSKAGVMEESLVPGALQSVVDMEIYSKFAMRWIDDGASIVGGCCGIPPEYLQRISEIMSAIPRVMLLDGGTGEELFARGLPDDRCIWSAAALVHEEHHQLLLRVHTSFLDAGADFITCNNYGVTPGVGFSDEEIVRYTGVAGRVAREACDQWTTTSTDTTRSKPMVCGSLPPLLESYRADKVPEHDEGVRLYALIARTLKPFVDCYLAETLSSVHEAKMALLGVQQAWSETEEPAEVMVSFTLNSQGRLRSGEDVCDMAQELLRFTETMETELRAIVFNCSQPEAICKALKELHDDENASASLRSRGVHLGAYANRLTIIPDDWALAESSEPQAMRTDLAVERYGDFVMQWVELGAEIVGGCCGIGPEYIANVHKLLQDQGRR</sequence>
<dbReference type="AlphaFoldDB" id="A0A2P4X4G2"/>
<keyword evidence="6" id="KW-1185">Reference proteome</keyword>
<feature type="binding site" evidence="3">
    <location>
        <position position="622"/>
    </location>
    <ligand>
        <name>Zn(2+)</name>
        <dbReference type="ChEBI" id="CHEBI:29105"/>
    </ligand>
</feature>
<dbReference type="Pfam" id="PF02574">
    <property type="entry name" value="S-methyl_trans"/>
    <property type="match status" value="2"/>
</dbReference>
<dbReference type="GO" id="GO:0046872">
    <property type="term" value="F:metal ion binding"/>
    <property type="evidence" value="ECO:0007669"/>
    <property type="project" value="UniProtKB-KW"/>
</dbReference>
<name>A0A2P4X4G2_9STRA</name>
<organism evidence="5 6">
    <name type="scientific">Phytophthora palmivora</name>
    <dbReference type="NCBI Taxonomy" id="4796"/>
    <lineage>
        <taxon>Eukaryota</taxon>
        <taxon>Sar</taxon>
        <taxon>Stramenopiles</taxon>
        <taxon>Oomycota</taxon>
        <taxon>Peronosporomycetes</taxon>
        <taxon>Peronosporales</taxon>
        <taxon>Peronosporaceae</taxon>
        <taxon>Phytophthora</taxon>
    </lineage>
</organism>
<dbReference type="PANTHER" id="PTHR11103:SF18">
    <property type="entry name" value="SLR1189 PROTEIN"/>
    <property type="match status" value="1"/>
</dbReference>
<keyword evidence="1 3" id="KW-0489">Methyltransferase</keyword>
<keyword evidence="3" id="KW-0862">Zinc</keyword>
<feature type="domain" description="Hcy-binding" evidence="4">
    <location>
        <begin position="312"/>
        <end position="636"/>
    </location>
</feature>
<feature type="domain" description="Hcy-binding" evidence="4">
    <location>
        <begin position="1"/>
        <end position="317"/>
    </location>
</feature>
<feature type="binding site" evidence="3">
    <location>
        <position position="303"/>
    </location>
    <ligand>
        <name>Zn(2+)</name>
        <dbReference type="ChEBI" id="CHEBI:29105"/>
    </ligand>
</feature>
<protein>
    <submittedName>
        <fullName evidence="5">Mht1p</fullName>
    </submittedName>
</protein>
<comment type="caution">
    <text evidence="5">The sequence shown here is derived from an EMBL/GenBank/DDBJ whole genome shotgun (WGS) entry which is preliminary data.</text>
</comment>
<keyword evidence="2 3" id="KW-0808">Transferase</keyword>
<dbReference type="GO" id="GO:0032259">
    <property type="term" value="P:methylation"/>
    <property type="evidence" value="ECO:0007669"/>
    <property type="project" value="UniProtKB-KW"/>
</dbReference>
<comment type="cofactor">
    <cofactor evidence="3">
        <name>Zn(2+)</name>
        <dbReference type="ChEBI" id="CHEBI:29105"/>
    </cofactor>
</comment>
<feature type="binding site" evidence="3">
    <location>
        <position position="220"/>
    </location>
    <ligand>
        <name>Zn(2+)</name>
        <dbReference type="ChEBI" id="CHEBI:29105"/>
    </ligand>
</feature>
<dbReference type="PROSITE" id="PS50970">
    <property type="entry name" value="HCY"/>
    <property type="match status" value="2"/>
</dbReference>
<evidence type="ECO:0000256" key="2">
    <source>
        <dbReference type="ARBA" id="ARBA00022679"/>
    </source>
</evidence>
<dbReference type="SUPFAM" id="SSF82282">
    <property type="entry name" value="Homocysteine S-methyltransferase"/>
    <property type="match status" value="2"/>
</dbReference>
<feature type="binding site" evidence="3">
    <location>
        <position position="302"/>
    </location>
    <ligand>
        <name>Zn(2+)</name>
        <dbReference type="ChEBI" id="CHEBI:29105"/>
    </ligand>
</feature>
<reference evidence="5 6" key="1">
    <citation type="journal article" date="2017" name="Genome Biol. Evol.">
        <title>Phytophthora megakarya and P. palmivora, closely related causal agents of cacao black pod rot, underwent increases in genome sizes and gene numbers by different mechanisms.</title>
        <authorList>
            <person name="Ali S.S."/>
            <person name="Shao J."/>
            <person name="Lary D.J."/>
            <person name="Kronmiller B."/>
            <person name="Shen D."/>
            <person name="Strem M.D."/>
            <person name="Amoako-Attah I."/>
            <person name="Akrofi A.Y."/>
            <person name="Begoude B.A."/>
            <person name="Ten Hoopen G.M."/>
            <person name="Coulibaly K."/>
            <person name="Kebe B.I."/>
            <person name="Melnick R.L."/>
            <person name="Guiltinan M.J."/>
            <person name="Tyler B.M."/>
            <person name="Meinhardt L.W."/>
            <person name="Bailey B.A."/>
        </authorList>
    </citation>
    <scope>NUCLEOTIDE SEQUENCE [LARGE SCALE GENOMIC DNA]</scope>
    <source>
        <strain evidence="6">sbr112.9</strain>
    </source>
</reference>
<evidence type="ECO:0000256" key="3">
    <source>
        <dbReference type="PROSITE-ProRule" id="PRU00333"/>
    </source>
</evidence>
<keyword evidence="3" id="KW-0479">Metal-binding</keyword>
<dbReference type="GO" id="GO:0008168">
    <property type="term" value="F:methyltransferase activity"/>
    <property type="evidence" value="ECO:0007669"/>
    <property type="project" value="UniProtKB-UniRule"/>
</dbReference>
<evidence type="ECO:0000256" key="1">
    <source>
        <dbReference type="ARBA" id="ARBA00022603"/>
    </source>
</evidence>
<evidence type="ECO:0000313" key="6">
    <source>
        <dbReference type="Proteomes" id="UP000237271"/>
    </source>
</evidence>
<feature type="binding site" evidence="3">
    <location>
        <position position="539"/>
    </location>
    <ligand>
        <name>Zn(2+)</name>
        <dbReference type="ChEBI" id="CHEBI:29105"/>
    </ligand>
</feature>
<accession>A0A2P4X4G2</accession>
<feature type="binding site" evidence="3">
    <location>
        <position position="621"/>
    </location>
    <ligand>
        <name>Zn(2+)</name>
        <dbReference type="ChEBI" id="CHEBI:29105"/>
    </ligand>
</feature>
<evidence type="ECO:0000313" key="5">
    <source>
        <dbReference type="EMBL" id="POM60444.1"/>
    </source>
</evidence>
<proteinExistence type="predicted"/>
<dbReference type="InterPro" id="IPR003726">
    <property type="entry name" value="HCY_dom"/>
</dbReference>
<gene>
    <name evidence="5" type="ORF">PHPALM_30708</name>
</gene>
<dbReference type="Proteomes" id="UP000237271">
    <property type="component" value="Unassembled WGS sequence"/>
</dbReference>
<dbReference type="InterPro" id="IPR036589">
    <property type="entry name" value="HCY_dom_sf"/>
</dbReference>
<dbReference type="PANTHER" id="PTHR11103">
    <property type="entry name" value="SLR1189 PROTEIN"/>
    <property type="match status" value="1"/>
</dbReference>
<dbReference type="EMBL" id="NCKW01016869">
    <property type="protein sequence ID" value="POM60444.1"/>
    <property type="molecule type" value="Genomic_DNA"/>
</dbReference>
<dbReference type="Gene3D" id="3.20.20.330">
    <property type="entry name" value="Homocysteine-binding-like domain"/>
    <property type="match status" value="2"/>
</dbReference>